<dbReference type="PANTHER" id="PTHR23028:SF53">
    <property type="entry name" value="ACYL_TRANSF_3 DOMAIN-CONTAINING PROTEIN"/>
    <property type="match status" value="1"/>
</dbReference>
<keyword evidence="4" id="KW-0808">Transferase</keyword>
<dbReference type="InterPro" id="IPR002656">
    <property type="entry name" value="Acyl_transf_3_dom"/>
</dbReference>
<evidence type="ECO:0000256" key="3">
    <source>
        <dbReference type="ARBA" id="ARBA00022475"/>
    </source>
</evidence>
<dbReference type="AlphaFoldDB" id="A0A9X7VZ31"/>
<dbReference type="Gene3D" id="3.40.50.1110">
    <property type="entry name" value="SGNH hydrolase"/>
    <property type="match status" value="1"/>
</dbReference>
<evidence type="ECO:0000256" key="1">
    <source>
        <dbReference type="ARBA" id="ARBA00004651"/>
    </source>
</evidence>
<keyword evidence="3" id="KW-1003">Cell membrane</keyword>
<feature type="domain" description="Acyltransferase 3" evidence="11">
    <location>
        <begin position="13"/>
        <end position="342"/>
    </location>
</feature>
<feature type="transmembrane region" description="Helical" evidence="10">
    <location>
        <begin position="206"/>
        <end position="224"/>
    </location>
</feature>
<evidence type="ECO:0000313" key="12">
    <source>
        <dbReference type="EMBL" id="QSO47470.1"/>
    </source>
</evidence>
<evidence type="ECO:0000256" key="9">
    <source>
        <dbReference type="SAM" id="MobiDB-lite"/>
    </source>
</evidence>
<feature type="transmembrane region" description="Helical" evidence="10">
    <location>
        <begin position="386"/>
        <end position="405"/>
    </location>
</feature>
<keyword evidence="8" id="KW-0012">Acyltransferase</keyword>
<evidence type="ECO:0000259" key="11">
    <source>
        <dbReference type="Pfam" id="PF01757"/>
    </source>
</evidence>
<keyword evidence="6 10" id="KW-1133">Transmembrane helix</keyword>
<keyword evidence="7 10" id="KW-0472">Membrane</keyword>
<keyword evidence="13" id="KW-1185">Reference proteome</keyword>
<evidence type="ECO:0000256" key="6">
    <source>
        <dbReference type="ARBA" id="ARBA00022989"/>
    </source>
</evidence>
<feature type="transmembrane region" description="Helical" evidence="10">
    <location>
        <begin position="81"/>
        <end position="99"/>
    </location>
</feature>
<dbReference type="EMBL" id="CP071182">
    <property type="protein sequence ID" value="QSO47470.1"/>
    <property type="molecule type" value="Genomic_DNA"/>
</dbReference>
<feature type="compositionally biased region" description="Polar residues" evidence="9">
    <location>
        <begin position="422"/>
        <end position="466"/>
    </location>
</feature>
<gene>
    <name evidence="12" type="ORF">JZ786_24320</name>
</gene>
<evidence type="ECO:0000256" key="10">
    <source>
        <dbReference type="SAM" id="Phobius"/>
    </source>
</evidence>
<proteinExistence type="inferred from homology"/>
<evidence type="ECO:0000313" key="13">
    <source>
        <dbReference type="Proteomes" id="UP000663505"/>
    </source>
</evidence>
<sequence length="644" mass="71032">MPKPINGQGRYMAGLDGLRAVAVLAVIAYHLNAPWVPGGLLGVSVFFVLSGYLITDMLIAQWRQHRRINFKDFWIRRARRLLPALLLMIVAVVAWMTLFHPSELPVLRQDVVAAVFYVSNWWYIFHHVSYFQSFSLQPLKHLWSLAVEEQFYLMWPLLLTLGLRFVPRRGPLAGLTLAGAIASAVLMAVLYQPGTDPSRVYYGTDTRAFGLLIGAVLAMVWPSQKLSQSLSQGARNTLDVLGVVALSVVFFMFVETNQYETFLYRGGMFLLALSTAVLVAVLVHPASRISRVFGWKPLRWIGVRSYGIYLWHYPVIVLTTPLDNSGFHLLRAVLQVSASVLLAAWSWRWIEDPIRHGAIGRLWSRVKTRAWWLAQMRRRGAIRRSFASVAALLVLGISGWGMVGLTPGDHQTPQPTAPLSPASGTQGTRTATASEHVGNSSTGQTNKSSAGRVGKSSTGHVGKSSTVTEVSYRASGSVRLSSKNHRAVVSGKGVTVIGDSIMLDAAPYLKQMLPGIVISAHVSRQMYQAPAVIAQLKQQGKLGNRIIIELGTNGPFTKQQLISLLRSLGQVKQIVLVNTRDPRSWQDVVNRTLQDVAASLPHTTLVNWYQASAGHSSYFYPDGVHLNPTGAKFYASLLKQALQP</sequence>
<feature type="transmembrane region" description="Helical" evidence="10">
    <location>
        <begin position="111"/>
        <end position="131"/>
    </location>
</feature>
<dbReference type="GO" id="GO:0005886">
    <property type="term" value="C:plasma membrane"/>
    <property type="evidence" value="ECO:0007669"/>
    <property type="project" value="UniProtKB-SubCell"/>
</dbReference>
<dbReference type="GO" id="GO:0009103">
    <property type="term" value="P:lipopolysaccharide biosynthetic process"/>
    <property type="evidence" value="ECO:0007669"/>
    <property type="project" value="TreeGrafter"/>
</dbReference>
<accession>A0A9X7VZ31</accession>
<evidence type="ECO:0000256" key="7">
    <source>
        <dbReference type="ARBA" id="ARBA00023136"/>
    </source>
</evidence>
<keyword evidence="5 10" id="KW-0812">Transmembrane</keyword>
<reference evidence="12 13" key="1">
    <citation type="submission" date="2021-02" db="EMBL/GenBank/DDBJ databases">
        <title>Alicyclobacillus curvatus sp. nov. and Alicyclobacillus mengziensis sp. nov., two acidophilic bacteria isolated from acid mine drainage.</title>
        <authorList>
            <person name="Huang Y."/>
        </authorList>
    </citation>
    <scope>NUCLEOTIDE SEQUENCE [LARGE SCALE GENOMIC DNA]</scope>
    <source>
        <strain evidence="12 13">S30H14</strain>
    </source>
</reference>
<name>A0A9X7VZ31_9BACL</name>
<comment type="similarity">
    <text evidence="2">Belongs to the acyltransferase 3 family.</text>
</comment>
<feature type="transmembrane region" description="Helical" evidence="10">
    <location>
        <begin position="298"/>
        <end position="316"/>
    </location>
</feature>
<evidence type="ECO:0000256" key="8">
    <source>
        <dbReference type="ARBA" id="ARBA00023315"/>
    </source>
</evidence>
<dbReference type="RefSeq" id="WP_206656817.1">
    <property type="nucleotide sequence ID" value="NZ_CP071182.1"/>
</dbReference>
<dbReference type="PANTHER" id="PTHR23028">
    <property type="entry name" value="ACETYLTRANSFERASE"/>
    <property type="match status" value="1"/>
</dbReference>
<dbReference type="SUPFAM" id="SSF52266">
    <property type="entry name" value="SGNH hydrolase"/>
    <property type="match status" value="1"/>
</dbReference>
<evidence type="ECO:0000256" key="4">
    <source>
        <dbReference type="ARBA" id="ARBA00022679"/>
    </source>
</evidence>
<dbReference type="InterPro" id="IPR036514">
    <property type="entry name" value="SGNH_hydro_sf"/>
</dbReference>
<evidence type="ECO:0000256" key="5">
    <source>
        <dbReference type="ARBA" id="ARBA00022692"/>
    </source>
</evidence>
<dbReference type="Pfam" id="PF01757">
    <property type="entry name" value="Acyl_transf_3"/>
    <property type="match status" value="1"/>
</dbReference>
<dbReference type="InterPro" id="IPR050879">
    <property type="entry name" value="Acyltransferase_3"/>
</dbReference>
<feature type="transmembrane region" description="Helical" evidence="10">
    <location>
        <begin position="236"/>
        <end position="254"/>
    </location>
</feature>
<organism evidence="12 13">
    <name type="scientific">Alicyclobacillus mengziensis</name>
    <dbReference type="NCBI Taxonomy" id="2931921"/>
    <lineage>
        <taxon>Bacteria</taxon>
        <taxon>Bacillati</taxon>
        <taxon>Bacillota</taxon>
        <taxon>Bacilli</taxon>
        <taxon>Bacillales</taxon>
        <taxon>Alicyclobacillaceae</taxon>
        <taxon>Alicyclobacillus</taxon>
    </lineage>
</organism>
<feature type="transmembrane region" description="Helical" evidence="10">
    <location>
        <begin position="328"/>
        <end position="347"/>
    </location>
</feature>
<evidence type="ECO:0000256" key="2">
    <source>
        <dbReference type="ARBA" id="ARBA00007400"/>
    </source>
</evidence>
<feature type="transmembrane region" description="Helical" evidence="10">
    <location>
        <begin position="266"/>
        <end position="286"/>
    </location>
</feature>
<dbReference type="KEGG" id="afx:JZ786_24320"/>
<dbReference type="CDD" id="cd01840">
    <property type="entry name" value="SGNH_hydrolase_yrhL_like"/>
    <property type="match status" value="1"/>
</dbReference>
<feature type="transmembrane region" description="Helical" evidence="10">
    <location>
        <begin position="38"/>
        <end position="60"/>
    </location>
</feature>
<feature type="transmembrane region" description="Helical" evidence="10">
    <location>
        <begin position="172"/>
        <end position="194"/>
    </location>
</feature>
<dbReference type="Proteomes" id="UP000663505">
    <property type="component" value="Chromosome"/>
</dbReference>
<protein>
    <submittedName>
        <fullName evidence="12">Acetyltransferase</fullName>
    </submittedName>
</protein>
<comment type="subcellular location">
    <subcellularLocation>
        <location evidence="1">Cell membrane</location>
        <topology evidence="1">Multi-pass membrane protein</topology>
    </subcellularLocation>
</comment>
<dbReference type="GO" id="GO:0016747">
    <property type="term" value="F:acyltransferase activity, transferring groups other than amino-acyl groups"/>
    <property type="evidence" value="ECO:0007669"/>
    <property type="project" value="InterPro"/>
</dbReference>
<feature type="region of interest" description="Disordered" evidence="9">
    <location>
        <begin position="406"/>
        <end position="466"/>
    </location>
</feature>